<name>A0AAW1MP57_SAPOF</name>
<evidence type="ECO:0000313" key="2">
    <source>
        <dbReference type="EMBL" id="KAK9747870.1"/>
    </source>
</evidence>
<dbReference type="EMBL" id="JBDFQZ010000002">
    <property type="protein sequence ID" value="KAK9747870.1"/>
    <property type="molecule type" value="Genomic_DNA"/>
</dbReference>
<comment type="caution">
    <text evidence="2">The sequence shown here is derived from an EMBL/GenBank/DDBJ whole genome shotgun (WGS) entry which is preliminary data.</text>
</comment>
<protein>
    <recommendedName>
        <fullName evidence="1">Poor homologous synapsis 1 PH domain-containing protein</fullName>
    </recommendedName>
</protein>
<reference evidence="2" key="1">
    <citation type="submission" date="2024-03" db="EMBL/GenBank/DDBJ databases">
        <title>WGS assembly of Saponaria officinalis var. Norfolk2.</title>
        <authorList>
            <person name="Jenkins J."/>
            <person name="Shu S."/>
            <person name="Grimwood J."/>
            <person name="Barry K."/>
            <person name="Goodstein D."/>
            <person name="Schmutz J."/>
            <person name="Leebens-Mack J."/>
            <person name="Osbourn A."/>
        </authorList>
    </citation>
    <scope>NUCLEOTIDE SEQUENCE [LARGE SCALE GENOMIC DNA]</scope>
    <source>
        <strain evidence="2">JIC</strain>
    </source>
</reference>
<dbReference type="InterPro" id="IPR057619">
    <property type="entry name" value="PH_PHS1"/>
</dbReference>
<evidence type="ECO:0000313" key="3">
    <source>
        <dbReference type="Proteomes" id="UP001443914"/>
    </source>
</evidence>
<evidence type="ECO:0000259" key="1">
    <source>
        <dbReference type="Pfam" id="PF25349"/>
    </source>
</evidence>
<feature type="domain" description="Poor homologous synapsis 1 PH" evidence="1">
    <location>
        <begin position="5"/>
        <end position="145"/>
    </location>
</feature>
<proteinExistence type="predicted"/>
<dbReference type="Pfam" id="PF25349">
    <property type="entry name" value="PH_PHS1"/>
    <property type="match status" value="1"/>
</dbReference>
<organism evidence="2 3">
    <name type="scientific">Saponaria officinalis</name>
    <name type="common">Common soapwort</name>
    <name type="synonym">Lychnis saponaria</name>
    <dbReference type="NCBI Taxonomy" id="3572"/>
    <lineage>
        <taxon>Eukaryota</taxon>
        <taxon>Viridiplantae</taxon>
        <taxon>Streptophyta</taxon>
        <taxon>Embryophyta</taxon>
        <taxon>Tracheophyta</taxon>
        <taxon>Spermatophyta</taxon>
        <taxon>Magnoliopsida</taxon>
        <taxon>eudicotyledons</taxon>
        <taxon>Gunneridae</taxon>
        <taxon>Pentapetalae</taxon>
        <taxon>Caryophyllales</taxon>
        <taxon>Caryophyllaceae</taxon>
        <taxon>Caryophylleae</taxon>
        <taxon>Saponaria</taxon>
    </lineage>
</organism>
<sequence length="264" mass="29379">MKSSEWNIHYSKFFTFPNTISSSPPTSLLRPISSGRKRRLQGTWVPCSSPIVVLRIFVNVASPFESTIVVSFNGFTYEEHYVSKLNFLRPKGYGLDESSVKGCRVIFACYRDIMGQVQKFAMRFSSSQECQKFMEMLKCLKDGNEATFSSVMLSSVFSEGEHIHTRQAVNHEHALVAYRGSQQEAFGCDPESSNMAFPENCTALLANCFTSNDPDAFQAPAEIDLKLFLGAGSKADKPFIDLLEKMDNIIVGLVGDLKFVGAEA</sequence>
<keyword evidence="3" id="KW-1185">Reference proteome</keyword>
<accession>A0AAW1MP57</accession>
<dbReference type="Proteomes" id="UP001443914">
    <property type="component" value="Unassembled WGS sequence"/>
</dbReference>
<dbReference type="AlphaFoldDB" id="A0AAW1MP57"/>
<gene>
    <name evidence="2" type="ORF">RND81_02G020300</name>
</gene>